<protein>
    <submittedName>
        <fullName evidence="1">Protein kinase-like domain, phloem protein 2-like protein</fullName>
    </submittedName>
</protein>
<evidence type="ECO:0000313" key="1">
    <source>
        <dbReference type="EMBL" id="GFD02293.1"/>
    </source>
</evidence>
<sequence>RGFLIDNGQKVFAVDKHGKKCLMLSARSTLVIYDKNSTWKSLPESSDKDNSHGNPYLSRLIKSMQ</sequence>
<keyword evidence="1" id="KW-0418">Kinase</keyword>
<accession>A0A699SYH1</accession>
<proteinExistence type="predicted"/>
<name>A0A699SYH1_TANCI</name>
<dbReference type="AlphaFoldDB" id="A0A699SYH1"/>
<dbReference type="EMBL" id="BKCJ011197046">
    <property type="protein sequence ID" value="GFD02293.1"/>
    <property type="molecule type" value="Genomic_DNA"/>
</dbReference>
<organism evidence="1">
    <name type="scientific">Tanacetum cinerariifolium</name>
    <name type="common">Dalmatian daisy</name>
    <name type="synonym">Chrysanthemum cinerariifolium</name>
    <dbReference type="NCBI Taxonomy" id="118510"/>
    <lineage>
        <taxon>Eukaryota</taxon>
        <taxon>Viridiplantae</taxon>
        <taxon>Streptophyta</taxon>
        <taxon>Embryophyta</taxon>
        <taxon>Tracheophyta</taxon>
        <taxon>Spermatophyta</taxon>
        <taxon>Magnoliopsida</taxon>
        <taxon>eudicotyledons</taxon>
        <taxon>Gunneridae</taxon>
        <taxon>Pentapetalae</taxon>
        <taxon>asterids</taxon>
        <taxon>campanulids</taxon>
        <taxon>Asterales</taxon>
        <taxon>Asteraceae</taxon>
        <taxon>Asteroideae</taxon>
        <taxon>Anthemideae</taxon>
        <taxon>Anthemidinae</taxon>
        <taxon>Tanacetum</taxon>
    </lineage>
</organism>
<reference evidence="1" key="1">
    <citation type="journal article" date="2019" name="Sci. Rep.">
        <title>Draft genome of Tanacetum cinerariifolium, the natural source of mosquito coil.</title>
        <authorList>
            <person name="Yamashiro T."/>
            <person name="Shiraishi A."/>
            <person name="Satake H."/>
            <person name="Nakayama K."/>
        </authorList>
    </citation>
    <scope>NUCLEOTIDE SEQUENCE</scope>
</reference>
<comment type="caution">
    <text evidence="1">The sequence shown here is derived from an EMBL/GenBank/DDBJ whole genome shotgun (WGS) entry which is preliminary data.</text>
</comment>
<keyword evidence="1" id="KW-0808">Transferase</keyword>
<gene>
    <name evidence="1" type="ORF">Tci_874262</name>
</gene>
<feature type="non-terminal residue" evidence="1">
    <location>
        <position position="1"/>
    </location>
</feature>
<dbReference type="GO" id="GO:0016301">
    <property type="term" value="F:kinase activity"/>
    <property type="evidence" value="ECO:0007669"/>
    <property type="project" value="UniProtKB-KW"/>
</dbReference>